<proteinExistence type="predicted"/>
<sequence>MLFAQSATKGRTALARLPPNVDAARFPDTEEEMLSLLDGIRGTKPCRSQLPSAGVFNRNAWRHQQALQYQGSRTLAFDTLKPGKDGCPDNFPPGTGRATHDSSHR</sequence>
<dbReference type="Proteomes" id="UP000499080">
    <property type="component" value="Unassembled WGS sequence"/>
</dbReference>
<reference evidence="2 3" key="1">
    <citation type="journal article" date="2019" name="Sci. Rep.">
        <title>Orb-weaving spider Araneus ventricosus genome elucidates the spidroin gene catalogue.</title>
        <authorList>
            <person name="Kono N."/>
            <person name="Nakamura H."/>
            <person name="Ohtoshi R."/>
            <person name="Moran D.A.P."/>
            <person name="Shinohara A."/>
            <person name="Yoshida Y."/>
            <person name="Fujiwara M."/>
            <person name="Mori M."/>
            <person name="Tomita M."/>
            <person name="Arakawa K."/>
        </authorList>
    </citation>
    <scope>NUCLEOTIDE SEQUENCE [LARGE SCALE GENOMIC DNA]</scope>
</reference>
<comment type="caution">
    <text evidence="2">The sequence shown here is derived from an EMBL/GenBank/DDBJ whole genome shotgun (WGS) entry which is preliminary data.</text>
</comment>
<evidence type="ECO:0000256" key="1">
    <source>
        <dbReference type="SAM" id="MobiDB-lite"/>
    </source>
</evidence>
<evidence type="ECO:0000313" key="2">
    <source>
        <dbReference type="EMBL" id="GBL74257.1"/>
    </source>
</evidence>
<accession>A0A4Y2A3Z2</accession>
<protein>
    <submittedName>
        <fullName evidence="2">Uncharacterized protein</fullName>
    </submittedName>
</protein>
<dbReference type="AlphaFoldDB" id="A0A4Y2A3Z2"/>
<keyword evidence="3" id="KW-1185">Reference proteome</keyword>
<gene>
    <name evidence="2" type="ORF">AVEN_235257_1</name>
</gene>
<dbReference type="EMBL" id="BGPR01000005">
    <property type="protein sequence ID" value="GBL74257.1"/>
    <property type="molecule type" value="Genomic_DNA"/>
</dbReference>
<evidence type="ECO:0000313" key="3">
    <source>
        <dbReference type="Proteomes" id="UP000499080"/>
    </source>
</evidence>
<organism evidence="2 3">
    <name type="scientific">Araneus ventricosus</name>
    <name type="common">Orbweaver spider</name>
    <name type="synonym">Epeira ventricosa</name>
    <dbReference type="NCBI Taxonomy" id="182803"/>
    <lineage>
        <taxon>Eukaryota</taxon>
        <taxon>Metazoa</taxon>
        <taxon>Ecdysozoa</taxon>
        <taxon>Arthropoda</taxon>
        <taxon>Chelicerata</taxon>
        <taxon>Arachnida</taxon>
        <taxon>Araneae</taxon>
        <taxon>Araneomorphae</taxon>
        <taxon>Entelegynae</taxon>
        <taxon>Araneoidea</taxon>
        <taxon>Araneidae</taxon>
        <taxon>Araneus</taxon>
    </lineage>
</organism>
<feature type="region of interest" description="Disordered" evidence="1">
    <location>
        <begin position="83"/>
        <end position="105"/>
    </location>
</feature>
<name>A0A4Y2A3Z2_ARAVE</name>